<keyword evidence="3" id="KW-0998">Cell outer membrane</keyword>
<dbReference type="SUPFAM" id="SSF56935">
    <property type="entry name" value="Porins"/>
    <property type="match status" value="1"/>
</dbReference>
<accession>A0A219B302</accession>
<dbReference type="Gene3D" id="2.170.130.10">
    <property type="entry name" value="TonB-dependent receptor, plug domain"/>
    <property type="match status" value="1"/>
</dbReference>
<dbReference type="EMBL" id="NFZT01000001">
    <property type="protein sequence ID" value="OWV32720.1"/>
    <property type="molecule type" value="Genomic_DNA"/>
</dbReference>
<evidence type="ECO:0000256" key="5">
    <source>
        <dbReference type="SAM" id="MobiDB-lite"/>
    </source>
</evidence>
<dbReference type="InterPro" id="IPR000531">
    <property type="entry name" value="Beta-barrel_TonB"/>
</dbReference>
<comment type="caution">
    <text evidence="9">The sequence shown here is derived from an EMBL/GenBank/DDBJ whole genome shotgun (WGS) entry which is preliminary data.</text>
</comment>
<comment type="similarity">
    <text evidence="4">Belongs to the TonB-dependent receptor family.</text>
</comment>
<evidence type="ECO:0000259" key="7">
    <source>
        <dbReference type="Pfam" id="PF00593"/>
    </source>
</evidence>
<organism evidence="9 10">
    <name type="scientific">Pacificimonas flava</name>
    <dbReference type="NCBI Taxonomy" id="1234595"/>
    <lineage>
        <taxon>Bacteria</taxon>
        <taxon>Pseudomonadati</taxon>
        <taxon>Pseudomonadota</taxon>
        <taxon>Alphaproteobacteria</taxon>
        <taxon>Sphingomonadales</taxon>
        <taxon>Sphingosinicellaceae</taxon>
        <taxon>Pacificimonas</taxon>
    </lineage>
</organism>
<feature type="compositionally biased region" description="Polar residues" evidence="5">
    <location>
        <begin position="93"/>
        <end position="103"/>
    </location>
</feature>
<feature type="region of interest" description="Disordered" evidence="5">
    <location>
        <begin position="93"/>
        <end position="117"/>
    </location>
</feature>
<dbReference type="InterPro" id="IPR012910">
    <property type="entry name" value="Plug_dom"/>
</dbReference>
<dbReference type="OrthoDB" id="7051241at2"/>
<gene>
    <name evidence="9" type="ORF">B5C34_04150</name>
</gene>
<evidence type="ECO:0000259" key="8">
    <source>
        <dbReference type="Pfam" id="PF07715"/>
    </source>
</evidence>
<dbReference type="RefSeq" id="WP_088711514.1">
    <property type="nucleotide sequence ID" value="NZ_NFZT01000001.1"/>
</dbReference>
<dbReference type="Proteomes" id="UP000198462">
    <property type="component" value="Unassembled WGS sequence"/>
</dbReference>
<dbReference type="PANTHER" id="PTHR47234:SF2">
    <property type="entry name" value="TONB-DEPENDENT RECEPTOR"/>
    <property type="match status" value="1"/>
</dbReference>
<evidence type="ECO:0000256" key="1">
    <source>
        <dbReference type="ARBA" id="ARBA00004442"/>
    </source>
</evidence>
<evidence type="ECO:0000256" key="2">
    <source>
        <dbReference type="ARBA" id="ARBA00023136"/>
    </source>
</evidence>
<evidence type="ECO:0000256" key="6">
    <source>
        <dbReference type="SAM" id="SignalP"/>
    </source>
</evidence>
<name>A0A219B302_9SPHN</name>
<keyword evidence="4" id="KW-0798">TonB box</keyword>
<keyword evidence="6" id="KW-0732">Signal</keyword>
<dbReference type="Pfam" id="PF07715">
    <property type="entry name" value="Plug"/>
    <property type="match status" value="1"/>
</dbReference>
<feature type="chain" id="PRO_5012352302" evidence="6">
    <location>
        <begin position="31"/>
        <end position="1015"/>
    </location>
</feature>
<dbReference type="Pfam" id="PF00593">
    <property type="entry name" value="TonB_dep_Rec_b-barrel"/>
    <property type="match status" value="1"/>
</dbReference>
<sequence>MSKHLPCRVKWLLHSTATTALLACGAPAFAQDVATLPTGASAAPVSAAEPIVITGSRIRRNVSDETAPRLVVDEQVVEDRGYTDAAQALNEITSNTPMLSQADGSGESSGSGQQFPDLFGLGPGRTLTLVNGRRMVTSSSDLGDAQVDANIIPLGLLDRVEVVQGGGAAVYGSDAIAGVVNYVLKEDFEGLEFDAQSGISSRGDYETHSLRATAGTNFAGGRGNVAADIGWSTSPVLTFADRPLSALSRVTITNPEDTGPDDGIPAVRELLDARFWPFNPNGVLFNTPAPVSQFLTTLDGSPLQFAPDGSVTTYDPGEIAGIPFAGGGDGFPYSELAGLRTGVERLTGTVIGSYDISDSVTFSTELLYAHTEGEEIPQGQSRTILNYGTYAGPVVVTVDNPFLTEEATATLSAANPGFAFGAPLFLSKYFYDLTPDNLQTTETDTYRAVAALDGDFMLGERDFYWSVSGSYARVEGAERRWDVDNAKYNNAINAVMAGGEIVCAINADAEASNDDPACAPINPFGSGNVSEAAQNYVSVRAGSDYVNEQADFLATLGGDLFRLPAGDLQFSIAYEHRDESAEFVPLAANQLGLFGSGTMEQPQEGSYNTDELSGELLIPLVDRVMGVPLVQLLELSAAGRFVDNSIAGEEQVWDLGVRWQPVDGVTLRGSRSRNFRAPTLTQLFAPSSTSLGPIGEDPCDADRIDSGPNPDVRYQNCLALFEANPTYGVGGPEGVPEGASAEERLANFQDPAENFARATITTGGNSDLRNEISDTWTYGIVLQPAFVPGLTISADRIEIDLQDGLSAFTTEDFLAACYDNVSPEAAICDAFTRSASFDDSNPGGAIVTGTTTTFNAGVVKYRGEVYMVDYGFELADLFGGADAGALHLRLSATHNDLLTSSVTGETFTRIDGTYLKPEWEGKLNVDYARGPYRISYQAYFLDEAKADSDATIENNPNPILDSNLRHSISAQIEAGPMTFRLGVDNFTDEEPSYPQIAYGDILGRRFWAGAKLRFW</sequence>
<feature type="domain" description="TonB-dependent receptor plug" evidence="8">
    <location>
        <begin position="63"/>
        <end position="179"/>
    </location>
</feature>
<reference evidence="10" key="1">
    <citation type="submission" date="2017-05" db="EMBL/GenBank/DDBJ databases">
        <authorList>
            <person name="Lin X."/>
        </authorList>
    </citation>
    <scope>NUCLEOTIDE SEQUENCE [LARGE SCALE GENOMIC DNA]</scope>
    <source>
        <strain evidence="10">JLT2012</strain>
    </source>
</reference>
<dbReference type="AlphaFoldDB" id="A0A219B302"/>
<feature type="signal peptide" evidence="6">
    <location>
        <begin position="1"/>
        <end position="30"/>
    </location>
</feature>
<comment type="subcellular location">
    <subcellularLocation>
        <location evidence="1 4">Cell outer membrane</location>
    </subcellularLocation>
</comment>
<feature type="domain" description="TonB-dependent receptor-like beta-barrel" evidence="7">
    <location>
        <begin position="416"/>
        <end position="985"/>
    </location>
</feature>
<keyword evidence="9" id="KW-0675">Receptor</keyword>
<dbReference type="PROSITE" id="PS51257">
    <property type="entry name" value="PROKAR_LIPOPROTEIN"/>
    <property type="match status" value="1"/>
</dbReference>
<proteinExistence type="inferred from homology"/>
<dbReference type="InterPro" id="IPR037066">
    <property type="entry name" value="Plug_dom_sf"/>
</dbReference>
<evidence type="ECO:0000313" key="10">
    <source>
        <dbReference type="Proteomes" id="UP000198462"/>
    </source>
</evidence>
<protein>
    <submittedName>
        <fullName evidence="9">TonB-dependent receptor</fullName>
    </submittedName>
</protein>
<evidence type="ECO:0000256" key="3">
    <source>
        <dbReference type="ARBA" id="ARBA00023237"/>
    </source>
</evidence>
<dbReference type="GO" id="GO:0009279">
    <property type="term" value="C:cell outer membrane"/>
    <property type="evidence" value="ECO:0007669"/>
    <property type="project" value="UniProtKB-SubCell"/>
</dbReference>
<evidence type="ECO:0000313" key="9">
    <source>
        <dbReference type="EMBL" id="OWV32720.1"/>
    </source>
</evidence>
<dbReference type="InterPro" id="IPR036942">
    <property type="entry name" value="Beta-barrel_TonB_sf"/>
</dbReference>
<keyword evidence="2 4" id="KW-0472">Membrane</keyword>
<evidence type="ECO:0000256" key="4">
    <source>
        <dbReference type="RuleBase" id="RU003357"/>
    </source>
</evidence>
<dbReference type="PANTHER" id="PTHR47234">
    <property type="match status" value="1"/>
</dbReference>
<keyword evidence="10" id="KW-1185">Reference proteome</keyword>
<dbReference type="Gene3D" id="2.40.170.20">
    <property type="entry name" value="TonB-dependent receptor, beta-barrel domain"/>
    <property type="match status" value="1"/>
</dbReference>